<accession>A0ACC6FTI0</accession>
<keyword evidence="2" id="KW-1185">Reference proteome</keyword>
<name>A0ACC6FTI0_9HELI</name>
<evidence type="ECO:0000313" key="1">
    <source>
        <dbReference type="EMBL" id="MDL0082397.1"/>
    </source>
</evidence>
<organism evidence="1 2">
    <name type="scientific">Helicobacter zhangjianzhongii</name>
    <dbReference type="NCBI Taxonomy" id="2974574"/>
    <lineage>
        <taxon>Bacteria</taxon>
        <taxon>Pseudomonadati</taxon>
        <taxon>Campylobacterota</taxon>
        <taxon>Epsilonproteobacteria</taxon>
        <taxon>Campylobacterales</taxon>
        <taxon>Helicobacteraceae</taxon>
        <taxon>Helicobacter</taxon>
    </lineage>
</organism>
<sequence length="50" mass="5179">MAFSKGDSVLGNHSADLANFRATADSSSALKSLKSPTSNTAILRIVLLSN</sequence>
<protein>
    <submittedName>
        <fullName evidence="1">Uncharacterized protein</fullName>
    </submittedName>
</protein>
<evidence type="ECO:0000313" key="2">
    <source>
        <dbReference type="Proteomes" id="UP001173802"/>
    </source>
</evidence>
<gene>
    <name evidence="1" type="ORF">NYG90_06910</name>
</gene>
<comment type="caution">
    <text evidence="1">The sequence shown here is derived from an EMBL/GenBank/DDBJ whole genome shotgun (WGS) entry which is preliminary data.</text>
</comment>
<reference evidence="1 2" key="1">
    <citation type="journal article" date="2023" name="Microorganisms">
        <title>Isolation and Genomic Characteristics of Cat-Borne Campylobacter felis sp. nov. and Sheep-Borne Campylobacter ovis sp. nov.</title>
        <authorList>
            <person name="Wang H."/>
            <person name="Li Y."/>
            <person name="Gu Y."/>
            <person name="Zhou G."/>
            <person name="Chen X."/>
            <person name="Zhang X."/>
            <person name="Shao Z."/>
            <person name="Zhang J."/>
            <person name="Zhang M."/>
        </authorList>
    </citation>
    <scope>NUCLEOTIDE SEQUENCE [LARGE SCALE GENOMIC DNA]</scope>
    <source>
        <strain evidence="1 2">XJK30-2</strain>
    </source>
</reference>
<proteinExistence type="predicted"/>
<dbReference type="Proteomes" id="UP001173802">
    <property type="component" value="Unassembled WGS sequence"/>
</dbReference>
<dbReference type="EMBL" id="JANURN010000006">
    <property type="protein sequence ID" value="MDL0082397.1"/>
    <property type="molecule type" value="Genomic_DNA"/>
</dbReference>